<accession>X1JQ05</accession>
<evidence type="ECO:0008006" key="2">
    <source>
        <dbReference type="Google" id="ProtNLM"/>
    </source>
</evidence>
<dbReference type="InterPro" id="IPR043130">
    <property type="entry name" value="CDP-OH_PTrfase_TM_dom"/>
</dbReference>
<proteinExistence type="predicted"/>
<sequence length="78" mass="8248">MGAVYDGYISKHINRKASEPMARLLARTRLTPNQATWGAFGIALLSCTSFILGQNIIGGLLAQLSSIADGIDGSLARL</sequence>
<evidence type="ECO:0000313" key="1">
    <source>
        <dbReference type="EMBL" id="GAH80364.1"/>
    </source>
</evidence>
<organism evidence="1">
    <name type="scientific">marine sediment metagenome</name>
    <dbReference type="NCBI Taxonomy" id="412755"/>
    <lineage>
        <taxon>unclassified sequences</taxon>
        <taxon>metagenomes</taxon>
        <taxon>ecological metagenomes</taxon>
    </lineage>
</organism>
<feature type="non-terminal residue" evidence="1">
    <location>
        <position position="78"/>
    </location>
</feature>
<dbReference type="EMBL" id="BARU01040691">
    <property type="protein sequence ID" value="GAH80364.1"/>
    <property type="molecule type" value="Genomic_DNA"/>
</dbReference>
<comment type="caution">
    <text evidence="1">The sequence shown here is derived from an EMBL/GenBank/DDBJ whole genome shotgun (WGS) entry which is preliminary data.</text>
</comment>
<gene>
    <name evidence="1" type="ORF">S03H2_62870</name>
</gene>
<name>X1JQ05_9ZZZZ</name>
<dbReference type="AlphaFoldDB" id="X1JQ05"/>
<reference evidence="1" key="1">
    <citation type="journal article" date="2014" name="Front. Microbiol.">
        <title>High frequency of phylogenetically diverse reductive dehalogenase-homologous genes in deep subseafloor sedimentary metagenomes.</title>
        <authorList>
            <person name="Kawai M."/>
            <person name="Futagami T."/>
            <person name="Toyoda A."/>
            <person name="Takaki Y."/>
            <person name="Nishi S."/>
            <person name="Hori S."/>
            <person name="Arai W."/>
            <person name="Tsubouchi T."/>
            <person name="Morono Y."/>
            <person name="Uchiyama I."/>
            <person name="Ito T."/>
            <person name="Fujiyama A."/>
            <person name="Inagaki F."/>
            <person name="Takami H."/>
        </authorList>
    </citation>
    <scope>NUCLEOTIDE SEQUENCE</scope>
    <source>
        <strain evidence="1">Expedition CK06-06</strain>
    </source>
</reference>
<protein>
    <recommendedName>
        <fullName evidence="2">CDP-alcohol phosphatidyltransferase family protein</fullName>
    </recommendedName>
</protein>
<dbReference type="Gene3D" id="1.20.120.1760">
    <property type="match status" value="1"/>
</dbReference>